<name>A0A7X1A541_9LIST</name>
<organism evidence="1 2">
    <name type="scientific">Listeria booriae</name>
    <dbReference type="NCBI Taxonomy" id="1552123"/>
    <lineage>
        <taxon>Bacteria</taxon>
        <taxon>Bacillati</taxon>
        <taxon>Bacillota</taxon>
        <taxon>Bacilli</taxon>
        <taxon>Bacillales</taxon>
        <taxon>Listeriaceae</taxon>
        <taxon>Listeria</taxon>
    </lineage>
</organism>
<dbReference type="RefSeq" id="WP_185470712.1">
    <property type="nucleotide sequence ID" value="NZ_JAARMV010000001.1"/>
</dbReference>
<dbReference type="AlphaFoldDB" id="A0A7X1A541"/>
<accession>A0A7X1A541</accession>
<gene>
    <name evidence="1" type="ORF">HBP98_05375</name>
</gene>
<evidence type="ECO:0000313" key="2">
    <source>
        <dbReference type="Proteomes" id="UP000546244"/>
    </source>
</evidence>
<proteinExistence type="predicted"/>
<sequence>MKKKKKEYDFFIYTLILITGVVVSSWFEPMIGETAVTVIQVILFCICAPIIIWMRWKNRRMDKQNEDN</sequence>
<dbReference type="EMBL" id="JAARMV010000001">
    <property type="protein sequence ID" value="MBC2371437.1"/>
    <property type="molecule type" value="Genomic_DNA"/>
</dbReference>
<evidence type="ECO:0000313" key="1">
    <source>
        <dbReference type="EMBL" id="MBC2371437.1"/>
    </source>
</evidence>
<protein>
    <submittedName>
        <fullName evidence="1">Uncharacterized protein</fullName>
    </submittedName>
</protein>
<dbReference type="Proteomes" id="UP000546244">
    <property type="component" value="Unassembled WGS sequence"/>
</dbReference>
<comment type="caution">
    <text evidence="1">The sequence shown here is derived from an EMBL/GenBank/DDBJ whole genome shotgun (WGS) entry which is preliminary data.</text>
</comment>
<reference evidence="1 2" key="1">
    <citation type="submission" date="2020-03" db="EMBL/GenBank/DDBJ databases">
        <title>Soil Listeria distribution.</title>
        <authorList>
            <person name="Liao J."/>
            <person name="Wiedmann M."/>
        </authorList>
    </citation>
    <scope>NUCLEOTIDE SEQUENCE [LARGE SCALE GENOMIC DNA]</scope>
    <source>
        <strain evidence="1 2">FSL L7-1850</strain>
    </source>
</reference>